<dbReference type="SMART" id="SM01127">
    <property type="entry name" value="DDHD"/>
    <property type="match status" value="1"/>
</dbReference>
<sequence>MVPVYWDPVGDLANVHSSTWFYSQTLGPVEPSLEDAVERAFFSIKPWTETYISELKSIVEIPEAMDKIRPLIEYEVFDGTKVQKVKARIEFSPCLQPKYTSIPKVYIFIQSSFSIMNTTSPAQVATNLLNEKIPSGAYATLQRHFSWDAWKDLKGLPQSVIDNKDKGPAKFDHLILVIHGIGQKISERVESLKFTYEVNKLHLMVSQQLDSSKVTQYSALPNSKVLTLPINWRRKLDFEQLANTTQSQGPSSNPYTLKEITMTSVPAVRNIITDVMLDIPYYMSHHKEKLLKAVIKETNRIFKLFCKYNPEFLANKASTVNLMGHSLGSIIALDILSSQPSKIEVNSELNFQKQVIDEILCFNTTNLFLLGSPAGFFLLLNSAKLEPRQADENETKHHKCSLYGCLAVKNIYNVINYSDPIAYLMNPTVDAVYASKIALAEVPGEKAFPILSEKQERRNSGLYNLENLVNGIKSSIPFLNTSSSPITRTGSPANDVENIKSYNVESTLDSGSFEKKKNGFLEIPTVSVASTGLPTVATSMASIMTTSLKTNPSSPVRDGLVDFPPMSHSSPNNTCFSPSIPLSSSFCDPPSSPLPNQIFDLEGEETDIGLSHLPEEVEMESMDFKREAEAEEKMFQLNENGQIDWVLPLNGTLENQYVSMLKAHTGYWESKDLARFIAIECVRKRGIENTLPQFRASKKSIM</sequence>
<dbReference type="Proteomes" id="UP000095009">
    <property type="component" value="Unassembled WGS sequence"/>
</dbReference>
<dbReference type="EMBL" id="KV454406">
    <property type="protein sequence ID" value="ODQ68405.1"/>
    <property type="molecule type" value="Genomic_DNA"/>
</dbReference>
<evidence type="ECO:0000313" key="2">
    <source>
        <dbReference type="EMBL" id="ODQ68405.1"/>
    </source>
</evidence>
<evidence type="ECO:0000313" key="3">
    <source>
        <dbReference type="Proteomes" id="UP000095009"/>
    </source>
</evidence>
<dbReference type="InterPro" id="IPR004177">
    <property type="entry name" value="DDHD_dom"/>
</dbReference>
<dbReference type="InterPro" id="IPR029058">
    <property type="entry name" value="AB_hydrolase_fold"/>
</dbReference>
<organism evidence="2 3">
    <name type="scientific">Nadsonia fulvescens var. elongata DSM 6958</name>
    <dbReference type="NCBI Taxonomy" id="857566"/>
    <lineage>
        <taxon>Eukaryota</taxon>
        <taxon>Fungi</taxon>
        <taxon>Dikarya</taxon>
        <taxon>Ascomycota</taxon>
        <taxon>Saccharomycotina</taxon>
        <taxon>Dipodascomycetes</taxon>
        <taxon>Dipodascales</taxon>
        <taxon>Dipodascales incertae sedis</taxon>
        <taxon>Nadsonia</taxon>
    </lineage>
</organism>
<dbReference type="OrthoDB" id="69269at2759"/>
<reference evidence="2 3" key="1">
    <citation type="journal article" date="2016" name="Proc. Natl. Acad. Sci. U.S.A.">
        <title>Comparative genomics of biotechnologically important yeasts.</title>
        <authorList>
            <person name="Riley R."/>
            <person name="Haridas S."/>
            <person name="Wolfe K.H."/>
            <person name="Lopes M.R."/>
            <person name="Hittinger C.T."/>
            <person name="Goeker M."/>
            <person name="Salamov A.A."/>
            <person name="Wisecaver J.H."/>
            <person name="Long T.M."/>
            <person name="Calvey C.H."/>
            <person name="Aerts A.L."/>
            <person name="Barry K.W."/>
            <person name="Choi C."/>
            <person name="Clum A."/>
            <person name="Coughlan A.Y."/>
            <person name="Deshpande S."/>
            <person name="Douglass A.P."/>
            <person name="Hanson S.J."/>
            <person name="Klenk H.-P."/>
            <person name="LaButti K.M."/>
            <person name="Lapidus A."/>
            <person name="Lindquist E.A."/>
            <person name="Lipzen A.M."/>
            <person name="Meier-Kolthoff J.P."/>
            <person name="Ohm R.A."/>
            <person name="Otillar R.P."/>
            <person name="Pangilinan J.L."/>
            <person name="Peng Y."/>
            <person name="Rokas A."/>
            <person name="Rosa C.A."/>
            <person name="Scheuner C."/>
            <person name="Sibirny A.A."/>
            <person name="Slot J.C."/>
            <person name="Stielow J.B."/>
            <person name="Sun H."/>
            <person name="Kurtzman C.P."/>
            <person name="Blackwell M."/>
            <person name="Grigoriev I.V."/>
            <person name="Jeffries T.W."/>
        </authorList>
    </citation>
    <scope>NUCLEOTIDE SEQUENCE [LARGE SCALE GENOMIC DNA]</scope>
    <source>
        <strain evidence="2 3">DSM 6958</strain>
    </source>
</reference>
<dbReference type="PANTHER" id="PTHR23509:SF6">
    <property type="entry name" value="PHOSPHOLIPASE C1020.13C-RELATED"/>
    <property type="match status" value="1"/>
</dbReference>
<name>A0A1E3PSI6_9ASCO</name>
<feature type="domain" description="DDHD" evidence="1">
    <location>
        <begin position="360"/>
        <end position="683"/>
    </location>
</feature>
<keyword evidence="3" id="KW-1185">Reference proteome</keyword>
<dbReference type="InterPro" id="IPR058055">
    <property type="entry name" value="PA-PLA1"/>
</dbReference>
<dbReference type="GO" id="GO:0046872">
    <property type="term" value="F:metal ion binding"/>
    <property type="evidence" value="ECO:0007669"/>
    <property type="project" value="InterPro"/>
</dbReference>
<dbReference type="PROSITE" id="PS51043">
    <property type="entry name" value="DDHD"/>
    <property type="match status" value="1"/>
</dbReference>
<protein>
    <recommendedName>
        <fullName evidence="1">DDHD domain-containing protein</fullName>
    </recommendedName>
</protein>
<proteinExistence type="predicted"/>
<dbReference type="PANTHER" id="PTHR23509">
    <property type="entry name" value="PA-PL1 PHOSPHOLIPASE FAMILY"/>
    <property type="match status" value="1"/>
</dbReference>
<gene>
    <name evidence="2" type="ORF">NADFUDRAFT_81377</name>
</gene>
<dbReference type="AlphaFoldDB" id="A0A1E3PSI6"/>
<dbReference type="Pfam" id="PF02862">
    <property type="entry name" value="DDHD"/>
    <property type="match status" value="1"/>
</dbReference>
<dbReference type="STRING" id="857566.A0A1E3PSI6"/>
<evidence type="ECO:0000259" key="1">
    <source>
        <dbReference type="PROSITE" id="PS51043"/>
    </source>
</evidence>
<dbReference type="GO" id="GO:0005737">
    <property type="term" value="C:cytoplasm"/>
    <property type="evidence" value="ECO:0007669"/>
    <property type="project" value="TreeGrafter"/>
</dbReference>
<dbReference type="GO" id="GO:0004620">
    <property type="term" value="F:phospholipase activity"/>
    <property type="evidence" value="ECO:0007669"/>
    <property type="project" value="TreeGrafter"/>
</dbReference>
<accession>A0A1E3PSI6</accession>
<dbReference type="SUPFAM" id="SSF53474">
    <property type="entry name" value="alpha/beta-Hydrolases"/>
    <property type="match status" value="1"/>
</dbReference>